<dbReference type="Proteomes" id="UP000294847">
    <property type="component" value="Chromosome 3"/>
</dbReference>
<evidence type="ECO:0000313" key="4">
    <source>
        <dbReference type="Proteomes" id="UP000294847"/>
    </source>
</evidence>
<name>A0A4P7NAV3_PYROR</name>
<keyword evidence="2" id="KW-1133">Transmembrane helix</keyword>
<dbReference type="AlphaFoldDB" id="A0A4P7NAV3"/>
<evidence type="ECO:0000256" key="1">
    <source>
        <dbReference type="SAM" id="MobiDB-lite"/>
    </source>
</evidence>
<organism evidence="3 4">
    <name type="scientific">Pyricularia oryzae</name>
    <name type="common">Rice blast fungus</name>
    <name type="synonym">Magnaporthe oryzae</name>
    <dbReference type="NCBI Taxonomy" id="318829"/>
    <lineage>
        <taxon>Eukaryota</taxon>
        <taxon>Fungi</taxon>
        <taxon>Dikarya</taxon>
        <taxon>Ascomycota</taxon>
        <taxon>Pezizomycotina</taxon>
        <taxon>Sordariomycetes</taxon>
        <taxon>Sordariomycetidae</taxon>
        <taxon>Magnaporthales</taxon>
        <taxon>Pyriculariaceae</taxon>
        <taxon>Pyricularia</taxon>
    </lineage>
</organism>
<sequence>MEHGFSCPQGGQFYVCENNTTEFIGCCTINPCDGSGICPKANLTKASFAADSFENIPSQNCSDQKGVDVWWTCKETTLPFLGCCSSNPCSSGACAASDLIPARLSDNRTRASVFLSATTNVTPSAIALPSNLPPVSVESIPAHSIQPAVIAAIVVSAVALIVSILAIIWIQCIKKAKHGDSSSLQNYQTPSGVVELPPTNHYTGSQWAYPNQPSQFDQQQRPASWKPYRPGVRIP</sequence>
<evidence type="ECO:0000313" key="3">
    <source>
        <dbReference type="EMBL" id="QBZ58521.1"/>
    </source>
</evidence>
<reference evidence="3 4" key="1">
    <citation type="journal article" date="2019" name="Mol. Biol. Evol.">
        <title>Blast fungal genomes show frequent chromosomal changes, gene gains and losses, and effector gene turnover.</title>
        <authorList>
            <person name="Gomez Luciano L.B."/>
            <person name="Jason Tsai I."/>
            <person name="Chuma I."/>
            <person name="Tosa Y."/>
            <person name="Chen Y.H."/>
            <person name="Li J.Y."/>
            <person name="Li M.Y."/>
            <person name="Jade Lu M.Y."/>
            <person name="Nakayashiki H."/>
            <person name="Li W.H."/>
        </authorList>
    </citation>
    <scope>NUCLEOTIDE SEQUENCE [LARGE SCALE GENOMIC DNA]</scope>
    <source>
        <strain evidence="3">MZ5-1-6</strain>
    </source>
</reference>
<feature type="region of interest" description="Disordered" evidence="1">
    <location>
        <begin position="207"/>
        <end position="235"/>
    </location>
</feature>
<keyword evidence="2" id="KW-0472">Membrane</keyword>
<gene>
    <name evidence="3" type="ORF">PoMZ_03475</name>
</gene>
<feature type="compositionally biased region" description="Polar residues" evidence="1">
    <location>
        <begin position="207"/>
        <end position="222"/>
    </location>
</feature>
<keyword evidence="2" id="KW-0812">Transmembrane</keyword>
<protein>
    <submittedName>
        <fullName evidence="3">Uncharacterized protein</fullName>
    </submittedName>
</protein>
<feature type="transmembrane region" description="Helical" evidence="2">
    <location>
        <begin position="148"/>
        <end position="170"/>
    </location>
</feature>
<accession>A0A4P7NAV3</accession>
<proteinExistence type="predicted"/>
<evidence type="ECO:0000256" key="2">
    <source>
        <dbReference type="SAM" id="Phobius"/>
    </source>
</evidence>
<dbReference type="EMBL" id="CP034206">
    <property type="protein sequence ID" value="QBZ58521.1"/>
    <property type="molecule type" value="Genomic_DNA"/>
</dbReference>